<dbReference type="OrthoDB" id="2013972at2759"/>
<dbReference type="AlphaFoldDB" id="Q4SGF5"/>
<evidence type="ECO:0000259" key="4">
    <source>
        <dbReference type="PROSITE" id="PS51165"/>
    </source>
</evidence>
<dbReference type="PANTHER" id="PTHR14911">
    <property type="entry name" value="THUMP DOMAIN-CONTAINING"/>
    <property type="match status" value="1"/>
</dbReference>
<organism evidence="5">
    <name type="scientific">Tetraodon nigroviridis</name>
    <name type="common">Spotted green pufferfish</name>
    <name type="synonym">Chelonodon nigroviridis</name>
    <dbReference type="NCBI Taxonomy" id="99883"/>
    <lineage>
        <taxon>Eukaryota</taxon>
        <taxon>Metazoa</taxon>
        <taxon>Chordata</taxon>
        <taxon>Craniata</taxon>
        <taxon>Vertebrata</taxon>
        <taxon>Euteleostomi</taxon>
        <taxon>Actinopterygii</taxon>
        <taxon>Neopterygii</taxon>
        <taxon>Teleostei</taxon>
        <taxon>Neoteleostei</taxon>
        <taxon>Acanthomorphata</taxon>
        <taxon>Eupercaria</taxon>
        <taxon>Tetraodontiformes</taxon>
        <taxon>Tetradontoidea</taxon>
        <taxon>Tetraodontidae</taxon>
        <taxon>Tetraodon</taxon>
    </lineage>
</organism>
<dbReference type="InterPro" id="IPR004114">
    <property type="entry name" value="THUMP_dom"/>
</dbReference>
<dbReference type="GO" id="GO:0043527">
    <property type="term" value="C:tRNA methyltransferase complex"/>
    <property type="evidence" value="ECO:0007669"/>
    <property type="project" value="UniProtKB-ARBA"/>
</dbReference>
<name>Q4SGF5_TETNG</name>
<dbReference type="KEGG" id="tng:GSTEN00018665G001"/>
<dbReference type="Pfam" id="PF02926">
    <property type="entry name" value="THUMP"/>
    <property type="match status" value="1"/>
</dbReference>
<gene>
    <name evidence="5" type="ORF">GSTENG00018665001</name>
</gene>
<evidence type="ECO:0000256" key="3">
    <source>
        <dbReference type="PROSITE-ProRule" id="PRU00529"/>
    </source>
</evidence>
<evidence type="ECO:0000313" key="5">
    <source>
        <dbReference type="EMBL" id="CAG00277.1"/>
    </source>
</evidence>
<dbReference type="CDD" id="cd02440">
    <property type="entry name" value="AdoMet_MTases"/>
    <property type="match status" value="1"/>
</dbReference>
<evidence type="ECO:0000256" key="1">
    <source>
        <dbReference type="ARBA" id="ARBA00008361"/>
    </source>
</evidence>
<dbReference type="GO" id="GO:0030488">
    <property type="term" value="P:tRNA methylation"/>
    <property type="evidence" value="ECO:0007669"/>
    <property type="project" value="TreeGrafter"/>
</dbReference>
<accession>Q4SGF5</accession>
<protein>
    <submittedName>
        <fullName evidence="5">(spotted green pufferfish) hypothetical protein</fullName>
    </submittedName>
</protein>
<dbReference type="InterPro" id="IPR029063">
    <property type="entry name" value="SAM-dependent_MTases_sf"/>
</dbReference>
<feature type="non-terminal residue" evidence="5">
    <location>
        <position position="1"/>
    </location>
</feature>
<sequence>YPTEDVSRVIGVGLSRLLGWKVDLKNPQVEVNIHLSDDYCLMGIPLTRLPLANRYYIKSTGLRSTIAWAIASLAQIQPGFCVLDPMCGVGTILIEAAQEHPDALFIGLDIDDGQIQKANENINFAEVGDRIHVMKASSMTIPLPDAKVDVVVCDLPFGRKFGTRVDMAAKLPLILTEMERFVSLHCKKLLQCYFLYSL</sequence>
<dbReference type="GO" id="GO:0003723">
    <property type="term" value="F:RNA binding"/>
    <property type="evidence" value="ECO:0007669"/>
    <property type="project" value="UniProtKB-UniRule"/>
</dbReference>
<dbReference type="Gene3D" id="3.40.50.150">
    <property type="entry name" value="Vaccinia Virus protein VP39"/>
    <property type="match status" value="1"/>
</dbReference>
<feature type="domain" description="THUMP" evidence="4">
    <location>
        <begin position="1"/>
        <end position="46"/>
    </location>
</feature>
<comment type="caution">
    <text evidence="5">The sequence shown here is derived from an EMBL/GenBank/DDBJ whole genome shotgun (WGS) entry which is preliminary data.</text>
</comment>
<comment type="similarity">
    <text evidence="1">Belongs to the methyltransferase superfamily.</text>
</comment>
<evidence type="ECO:0000256" key="2">
    <source>
        <dbReference type="ARBA" id="ARBA00022603"/>
    </source>
</evidence>
<dbReference type="SUPFAM" id="SSF53335">
    <property type="entry name" value="S-adenosyl-L-methionine-dependent methyltransferases"/>
    <property type="match status" value="1"/>
</dbReference>
<keyword evidence="2" id="KW-0489">Methyltransferase</keyword>
<dbReference type="Gene3D" id="3.30.2130.30">
    <property type="match status" value="1"/>
</dbReference>
<dbReference type="Pfam" id="PF01170">
    <property type="entry name" value="UPF0020"/>
    <property type="match status" value="1"/>
</dbReference>
<proteinExistence type="inferred from homology"/>
<dbReference type="PROSITE" id="PS51165">
    <property type="entry name" value="THUMP"/>
    <property type="match status" value="1"/>
</dbReference>
<reference evidence="5" key="1">
    <citation type="journal article" date="2004" name="Nature">
        <title>Genome duplication in the teleost fish Tetraodon nigroviridis reveals the early vertebrate proto-karyotype.</title>
        <authorList>
            <person name="Jaillon O."/>
            <person name="Aury J.-M."/>
            <person name="Brunet F."/>
            <person name="Petit J.-L."/>
            <person name="Stange-Thomann N."/>
            <person name="Mauceli E."/>
            <person name="Bouneau L."/>
            <person name="Fischer C."/>
            <person name="Ozouf-Costaz C."/>
            <person name="Bernot A."/>
            <person name="Nicaud S."/>
            <person name="Jaffe D."/>
            <person name="Fisher S."/>
            <person name="Lutfalla G."/>
            <person name="Dossat C."/>
            <person name="Segurens B."/>
            <person name="Dasilva C."/>
            <person name="Salanoubat M."/>
            <person name="Levy M."/>
            <person name="Boudet N."/>
            <person name="Castellano S."/>
            <person name="Anthouard V."/>
            <person name="Jubin C."/>
            <person name="Castelli V."/>
            <person name="Katinka M."/>
            <person name="Vacherie B."/>
            <person name="Biemont C."/>
            <person name="Skalli Z."/>
            <person name="Cattolico L."/>
            <person name="Poulain J."/>
            <person name="De Berardinis V."/>
            <person name="Cruaud C."/>
            <person name="Duprat S."/>
            <person name="Brottier P."/>
            <person name="Coutanceau J.-P."/>
            <person name="Gouzy J."/>
            <person name="Parra G."/>
            <person name="Lardier G."/>
            <person name="Chapple C."/>
            <person name="McKernan K.J."/>
            <person name="McEwan P."/>
            <person name="Bosak S."/>
            <person name="Kellis M."/>
            <person name="Volff J.-N."/>
            <person name="Guigo R."/>
            <person name="Zody M.C."/>
            <person name="Mesirov J."/>
            <person name="Lindblad-Toh K."/>
            <person name="Birren B."/>
            <person name="Nusbaum C."/>
            <person name="Kahn D."/>
            <person name="Robinson-Rechavi M."/>
            <person name="Laudet V."/>
            <person name="Schachter V."/>
            <person name="Quetier F."/>
            <person name="Saurin W."/>
            <person name="Scarpelli C."/>
            <person name="Wincker P."/>
            <person name="Lander E.S."/>
            <person name="Weissenbach J."/>
            <person name="Roest Crollius H."/>
        </authorList>
    </citation>
    <scope>NUCLEOTIDE SEQUENCE [LARGE SCALE GENOMIC DNA]</scope>
</reference>
<dbReference type="EMBL" id="CAAE01014597">
    <property type="protein sequence ID" value="CAG00277.1"/>
    <property type="molecule type" value="Genomic_DNA"/>
</dbReference>
<keyword evidence="3" id="KW-0694">RNA-binding</keyword>
<dbReference type="InterPro" id="IPR000241">
    <property type="entry name" value="RlmKL-like_Mtase"/>
</dbReference>
<dbReference type="GO" id="GO:0016423">
    <property type="term" value="F:tRNA (guanine) methyltransferase activity"/>
    <property type="evidence" value="ECO:0007669"/>
    <property type="project" value="TreeGrafter"/>
</dbReference>
<reference evidence="5" key="2">
    <citation type="submission" date="2004-02" db="EMBL/GenBank/DDBJ databases">
        <authorList>
            <consortium name="Genoscope"/>
            <consortium name="Whitehead Institute Centre for Genome Research"/>
        </authorList>
    </citation>
    <scope>NUCLEOTIDE SEQUENCE</scope>
</reference>
<keyword evidence="2" id="KW-0808">Transferase</keyword>
<dbReference type="PANTHER" id="PTHR14911:SF1">
    <property type="entry name" value="THUMP DOMAIN-CONTAINING PROTEIN 2"/>
    <property type="match status" value="1"/>
</dbReference>
<dbReference type="SUPFAM" id="SSF143437">
    <property type="entry name" value="THUMP domain-like"/>
    <property type="match status" value="1"/>
</dbReference>